<keyword evidence="2" id="KW-1185">Reference proteome</keyword>
<proteinExistence type="predicted"/>
<dbReference type="EMBL" id="OV725081">
    <property type="protein sequence ID" value="CAH1403493.1"/>
    <property type="molecule type" value="Genomic_DNA"/>
</dbReference>
<sequence length="32" mass="3864">MVRPLDLIIIYRFFIFSSSWKGSCKELTWNVI</sequence>
<dbReference type="Proteomes" id="UP001152798">
    <property type="component" value="Chromosome 5"/>
</dbReference>
<reference evidence="1" key="1">
    <citation type="submission" date="2022-01" db="EMBL/GenBank/DDBJ databases">
        <authorList>
            <person name="King R."/>
        </authorList>
    </citation>
    <scope>NUCLEOTIDE SEQUENCE</scope>
</reference>
<evidence type="ECO:0000313" key="2">
    <source>
        <dbReference type="Proteomes" id="UP001152798"/>
    </source>
</evidence>
<dbReference type="AlphaFoldDB" id="A0A9P0MQH9"/>
<name>A0A9P0MQH9_NEZVI</name>
<evidence type="ECO:0000313" key="1">
    <source>
        <dbReference type="EMBL" id="CAH1403493.1"/>
    </source>
</evidence>
<organism evidence="1 2">
    <name type="scientific">Nezara viridula</name>
    <name type="common">Southern green stink bug</name>
    <name type="synonym">Cimex viridulus</name>
    <dbReference type="NCBI Taxonomy" id="85310"/>
    <lineage>
        <taxon>Eukaryota</taxon>
        <taxon>Metazoa</taxon>
        <taxon>Ecdysozoa</taxon>
        <taxon>Arthropoda</taxon>
        <taxon>Hexapoda</taxon>
        <taxon>Insecta</taxon>
        <taxon>Pterygota</taxon>
        <taxon>Neoptera</taxon>
        <taxon>Paraneoptera</taxon>
        <taxon>Hemiptera</taxon>
        <taxon>Heteroptera</taxon>
        <taxon>Panheteroptera</taxon>
        <taxon>Pentatomomorpha</taxon>
        <taxon>Pentatomoidea</taxon>
        <taxon>Pentatomidae</taxon>
        <taxon>Pentatominae</taxon>
        <taxon>Nezara</taxon>
    </lineage>
</organism>
<protein>
    <submittedName>
        <fullName evidence="1">Uncharacterized protein</fullName>
    </submittedName>
</protein>
<accession>A0A9P0MQH9</accession>
<gene>
    <name evidence="1" type="ORF">NEZAVI_LOCUS12096</name>
</gene>